<evidence type="ECO:0000259" key="9">
    <source>
        <dbReference type="Pfam" id="PF23764"/>
    </source>
</evidence>
<dbReference type="InterPro" id="IPR012334">
    <property type="entry name" value="Pectin_lyas_fold"/>
</dbReference>
<protein>
    <submittedName>
        <fullName evidence="10">Right-handed parallel beta-helix repeat-containing protein</fullName>
    </submittedName>
</protein>
<evidence type="ECO:0000313" key="11">
    <source>
        <dbReference type="Proteomes" id="UP001172083"/>
    </source>
</evidence>
<comment type="caution">
    <text evidence="10">The sequence shown here is derived from an EMBL/GenBank/DDBJ whole genome shotgun (WGS) entry which is preliminary data.</text>
</comment>
<evidence type="ECO:0000256" key="2">
    <source>
        <dbReference type="ARBA" id="ARBA00001271"/>
    </source>
</evidence>
<evidence type="ECO:0000256" key="5">
    <source>
        <dbReference type="ARBA" id="ARBA00022801"/>
    </source>
</evidence>
<dbReference type="Pfam" id="PF13229">
    <property type="entry name" value="Beta_helix"/>
    <property type="match status" value="1"/>
</dbReference>
<dbReference type="RefSeq" id="WP_346762776.1">
    <property type="nucleotide sequence ID" value="NZ_JAUJEB010000016.1"/>
</dbReference>
<dbReference type="InterPro" id="IPR011050">
    <property type="entry name" value="Pectin_lyase_fold/virulence"/>
</dbReference>
<evidence type="ECO:0000256" key="4">
    <source>
        <dbReference type="ARBA" id="ARBA00022737"/>
    </source>
</evidence>
<reference evidence="10" key="1">
    <citation type="submission" date="2023-06" db="EMBL/GenBank/DDBJ databases">
        <title>Genomic of Agaribacillus aureum.</title>
        <authorList>
            <person name="Wang G."/>
        </authorList>
    </citation>
    <scope>NUCLEOTIDE SEQUENCE</scope>
    <source>
        <strain evidence="10">BMA12</strain>
    </source>
</reference>
<dbReference type="InterPro" id="IPR057275">
    <property type="entry name" value="Beta-barrel_GLAA-B_I"/>
</dbReference>
<keyword evidence="5" id="KW-0378">Hydrolase</keyword>
<comment type="catalytic activity">
    <reaction evidence="1">
        <text>Hydrolysis of terminal, non-reducing alpha-D-galactose residues in alpha-D-galactosides, including galactose oligosaccharides, galactomannans and galactolipids.</text>
        <dbReference type="EC" id="3.2.1.22"/>
    </reaction>
</comment>
<proteinExistence type="predicted"/>
<keyword evidence="6" id="KW-0326">Glycosidase</keyword>
<evidence type="ECO:0000259" key="8">
    <source>
        <dbReference type="Pfam" id="PF23763"/>
    </source>
</evidence>
<dbReference type="Pfam" id="PF23763">
    <property type="entry name" value="Beta-barrel_GLAA-B_I"/>
    <property type="match status" value="1"/>
</dbReference>
<dbReference type="Proteomes" id="UP001172083">
    <property type="component" value="Unassembled WGS sequence"/>
</dbReference>
<keyword evidence="11" id="KW-1185">Reference proteome</keyword>
<keyword evidence="3" id="KW-0732">Signal</keyword>
<gene>
    <name evidence="10" type="ORF">QQ020_35525</name>
</gene>
<evidence type="ECO:0000256" key="6">
    <source>
        <dbReference type="ARBA" id="ARBA00023295"/>
    </source>
</evidence>
<dbReference type="InterPro" id="IPR056441">
    <property type="entry name" value="Beta-barrel_GLAA-B_II"/>
</dbReference>
<feature type="domain" description="Right handed beta helix" evidence="7">
    <location>
        <begin position="416"/>
        <end position="586"/>
    </location>
</feature>
<comment type="catalytic activity">
    <reaction evidence="2">
        <text>Hydrolysis of terminal, non-reducing branched (1-&gt;3)-alpha-D-galactosidic residues, producing free D-galactose.</text>
        <dbReference type="EC" id="3.2.1.n1"/>
    </reaction>
</comment>
<evidence type="ECO:0000313" key="10">
    <source>
        <dbReference type="EMBL" id="MDN5217440.1"/>
    </source>
</evidence>
<feature type="domain" description="GLAA-B beta-barrel" evidence="8">
    <location>
        <begin position="129"/>
        <end position="228"/>
    </location>
</feature>
<dbReference type="InterPro" id="IPR039448">
    <property type="entry name" value="Beta_helix"/>
</dbReference>
<organism evidence="10 11">
    <name type="scientific">Agaribacillus aureus</name>
    <dbReference type="NCBI Taxonomy" id="3051825"/>
    <lineage>
        <taxon>Bacteria</taxon>
        <taxon>Pseudomonadati</taxon>
        <taxon>Bacteroidota</taxon>
        <taxon>Cytophagia</taxon>
        <taxon>Cytophagales</taxon>
        <taxon>Splendidivirgaceae</taxon>
        <taxon>Agaribacillus</taxon>
    </lineage>
</organism>
<dbReference type="Gene3D" id="2.160.20.10">
    <property type="entry name" value="Single-stranded right-handed beta-helix, Pectin lyase-like"/>
    <property type="match status" value="2"/>
</dbReference>
<evidence type="ECO:0000259" key="7">
    <source>
        <dbReference type="Pfam" id="PF13229"/>
    </source>
</evidence>
<feature type="domain" description="GLAA-B beta-barrel" evidence="9">
    <location>
        <begin position="344"/>
        <end position="402"/>
    </location>
</feature>
<keyword evidence="4" id="KW-0677">Repeat</keyword>
<evidence type="ECO:0000256" key="1">
    <source>
        <dbReference type="ARBA" id="ARBA00001255"/>
    </source>
</evidence>
<dbReference type="EMBL" id="JAUJEB010000016">
    <property type="protein sequence ID" value="MDN5217440.1"/>
    <property type="molecule type" value="Genomic_DNA"/>
</dbReference>
<dbReference type="SUPFAM" id="SSF51126">
    <property type="entry name" value="Pectin lyase-like"/>
    <property type="match status" value="1"/>
</dbReference>
<evidence type="ECO:0000256" key="3">
    <source>
        <dbReference type="ARBA" id="ARBA00022729"/>
    </source>
</evidence>
<sequence>MALSCSSMVAIAQKTIYFSDYISRYEDTSLAFYKALEACRSENATRLIIPKATYHCHPEKAFQKYYAITNNENGVKSIALPILNQENLEIDGQGSKIILHGIMMGSVIENSRNIRIKNLEFDWEKPFYAQGKVVAVDAGNKTFDLKFNEATAYKVVKNEVLFNSHGKEYMISKNFWFDPENGFPVYNLIKITPKHWNTKGPRHYRLEDLGDHTIRVKNIIEPLPELGWIFIAKWRNLEYRVNRSAPAIYIPRSGMITCSNMKIFSAAGMGIIGERSRDITLDQVQIIPTPGSDRVVSVTADATHFVNCRGKITIRNCVFESHLDDGLNIHGNYARVSSVLDDYTLGAKMMHRQQVGYRFADPGDTLHVINQKTLLPTGVSIVVKAVRYINESYFEIVTQEPIKDISPGLGLDNISWTAQLEMTGCSIGKNWARSVLVKTPGKSVVSNNKFYSTMQGFRNWGDMVWFYESGNITDLLISDNEFIDLCRVGAGYPAIIIYPQGEPPQGSSETYYNSNIRIINNVISTFDRGILYAFSVDGLTFENNTIIRTKTFEPLKPNLPVVKIEGCKNVSIQNNRYEGEPAADIVIDRISNSTSKVKRNKGFYYNPVMN</sequence>
<name>A0ABT8LI21_9BACT</name>
<accession>A0ABT8LI21</accession>
<dbReference type="Pfam" id="PF23764">
    <property type="entry name" value="Beta-barrel_GLAA-B_II"/>
    <property type="match status" value="1"/>
</dbReference>